<dbReference type="PANTHER" id="PTHR43265:SF1">
    <property type="entry name" value="ESTERASE ESTD"/>
    <property type="match status" value="1"/>
</dbReference>
<protein>
    <submittedName>
        <fullName evidence="2">Alpha/beta hydrolase</fullName>
    </submittedName>
</protein>
<accession>A0ABP8EBV0</accession>
<dbReference type="Gene3D" id="3.40.50.1820">
    <property type="entry name" value="alpha/beta hydrolase"/>
    <property type="match status" value="1"/>
</dbReference>
<sequence length="294" mass="33028">MISQTESFIEKELTITKYVEGTLLLPNKNDHNSLAIIIGGSGPTDRNGNQNFLKNNSLKKLAEALSSKGIASFRYDKRVVKQIKLGIIDENILFDDFVEDAISTITYFRNKNIFKKIYVIGHSQGSLVGMIAAKNRANGFISLAGAGESIDNVIIEQINKTAPQFNGDTKRILQAIKKGKKVKDYPPALKSVFREDIQEFMKNWMSYEPTKIIKELEIPILIINGDKDLQTTVSEAIKLKEARPNSQIAIIKNMNHVLVPITGNDLDNSKSYNELNRKISEELIENIVKFINTN</sequence>
<dbReference type="EMBL" id="BAABAV010000001">
    <property type="protein sequence ID" value="GAA4269715.1"/>
    <property type="molecule type" value="Genomic_DNA"/>
</dbReference>
<dbReference type="PANTHER" id="PTHR43265">
    <property type="entry name" value="ESTERASE ESTD"/>
    <property type="match status" value="1"/>
</dbReference>
<comment type="caution">
    <text evidence="2">The sequence shown here is derived from an EMBL/GenBank/DDBJ whole genome shotgun (WGS) entry which is preliminary data.</text>
</comment>
<dbReference type="InterPro" id="IPR022742">
    <property type="entry name" value="Hydrolase_4"/>
</dbReference>
<evidence type="ECO:0000259" key="1">
    <source>
        <dbReference type="Pfam" id="PF12146"/>
    </source>
</evidence>
<dbReference type="InterPro" id="IPR053145">
    <property type="entry name" value="AB_hydrolase_Est10"/>
</dbReference>
<name>A0ABP8EBV0_9FLAO</name>
<keyword evidence="2" id="KW-0378">Hydrolase</keyword>
<dbReference type="SUPFAM" id="SSF53474">
    <property type="entry name" value="alpha/beta-Hydrolases"/>
    <property type="match status" value="1"/>
</dbReference>
<organism evidence="2 3">
    <name type="scientific">Hyunsoonleella aestuarii</name>
    <dbReference type="NCBI Taxonomy" id="912802"/>
    <lineage>
        <taxon>Bacteria</taxon>
        <taxon>Pseudomonadati</taxon>
        <taxon>Bacteroidota</taxon>
        <taxon>Flavobacteriia</taxon>
        <taxon>Flavobacteriales</taxon>
        <taxon>Flavobacteriaceae</taxon>
    </lineage>
</organism>
<dbReference type="GO" id="GO:0016787">
    <property type="term" value="F:hydrolase activity"/>
    <property type="evidence" value="ECO:0007669"/>
    <property type="project" value="UniProtKB-KW"/>
</dbReference>
<dbReference type="Proteomes" id="UP001500027">
    <property type="component" value="Unassembled WGS sequence"/>
</dbReference>
<gene>
    <name evidence="2" type="ORF">GCM10022257_18160</name>
</gene>
<dbReference type="Pfam" id="PF12146">
    <property type="entry name" value="Hydrolase_4"/>
    <property type="match status" value="1"/>
</dbReference>
<proteinExistence type="predicted"/>
<keyword evidence="3" id="KW-1185">Reference proteome</keyword>
<dbReference type="InterPro" id="IPR029058">
    <property type="entry name" value="AB_hydrolase_fold"/>
</dbReference>
<evidence type="ECO:0000313" key="2">
    <source>
        <dbReference type="EMBL" id="GAA4269715.1"/>
    </source>
</evidence>
<reference evidence="3" key="1">
    <citation type="journal article" date="2019" name="Int. J. Syst. Evol. Microbiol.">
        <title>The Global Catalogue of Microorganisms (GCM) 10K type strain sequencing project: providing services to taxonomists for standard genome sequencing and annotation.</title>
        <authorList>
            <consortium name="The Broad Institute Genomics Platform"/>
            <consortium name="The Broad Institute Genome Sequencing Center for Infectious Disease"/>
            <person name="Wu L."/>
            <person name="Ma J."/>
        </authorList>
    </citation>
    <scope>NUCLEOTIDE SEQUENCE [LARGE SCALE GENOMIC DNA]</scope>
    <source>
        <strain evidence="3">JCM 17452</strain>
    </source>
</reference>
<evidence type="ECO:0000313" key="3">
    <source>
        <dbReference type="Proteomes" id="UP001500027"/>
    </source>
</evidence>
<feature type="domain" description="Serine aminopeptidase S33" evidence="1">
    <location>
        <begin position="59"/>
        <end position="258"/>
    </location>
</feature>